<evidence type="ECO:0000256" key="1">
    <source>
        <dbReference type="ARBA" id="ARBA00023268"/>
    </source>
</evidence>
<gene>
    <name evidence="3" type="ORF">SSLN_LOCUS9689</name>
</gene>
<evidence type="ECO:0000313" key="5">
    <source>
        <dbReference type="WBParaSite" id="SSLN_0001005101-mRNA-1"/>
    </source>
</evidence>
<keyword evidence="1" id="KW-0511">Multifunctional enzyme</keyword>
<dbReference type="AlphaFoldDB" id="A0A183SZP1"/>
<sequence length="254" mass="28947">MNCRNAWRKSSAEFRTMTSDASGPMKYLGFIIDQDSRHPDPDNIDATKQMPLPKDVDSLRSFLGVMIHYSSFLPEMHRLRHPMNEIFKKDVKWALSRECQQSFEEVKTMLSSGLLLTDVNPDLKIILAADASNYGIGAVISHIFHDNTEKTICPAARSLTSAERNYGPIEKKALAIIFAVKKFQKMLYGHHFTFLTDHKPLLSIFGSNRPSCVLGKPSSTMGYYAARLRLRYPVPVYHKHRPDRRTLALNYLAD</sequence>
<dbReference type="Proteomes" id="UP000275846">
    <property type="component" value="Unassembled WGS sequence"/>
</dbReference>
<name>A0A183SZP1_SCHSO</name>
<dbReference type="FunFam" id="3.30.70.270:FF:000020">
    <property type="entry name" value="Transposon Tf2-6 polyprotein-like Protein"/>
    <property type="match status" value="1"/>
</dbReference>
<dbReference type="CDD" id="cd09274">
    <property type="entry name" value="RNase_HI_RT_Ty3"/>
    <property type="match status" value="1"/>
</dbReference>
<accession>A0A183SZP1</accession>
<keyword evidence="4" id="KW-1185">Reference proteome</keyword>
<dbReference type="InterPro" id="IPR043128">
    <property type="entry name" value="Rev_trsase/Diguanyl_cyclase"/>
</dbReference>
<dbReference type="Pfam" id="PF17919">
    <property type="entry name" value="RT_RNaseH_2"/>
    <property type="match status" value="1"/>
</dbReference>
<evidence type="ECO:0000313" key="3">
    <source>
        <dbReference type="EMBL" id="VDL96074.1"/>
    </source>
</evidence>
<dbReference type="STRING" id="70667.A0A183SZP1"/>
<dbReference type="FunFam" id="3.10.20.370:FF:000001">
    <property type="entry name" value="Retrovirus-related Pol polyprotein from transposon 17.6-like protein"/>
    <property type="match status" value="1"/>
</dbReference>
<protein>
    <submittedName>
        <fullName evidence="5">RT_RNaseH_2 domain-containing protein</fullName>
    </submittedName>
</protein>
<dbReference type="OrthoDB" id="5807442at2759"/>
<dbReference type="GO" id="GO:0003824">
    <property type="term" value="F:catalytic activity"/>
    <property type="evidence" value="ECO:0007669"/>
    <property type="project" value="UniProtKB-KW"/>
</dbReference>
<dbReference type="PANTHER" id="PTHR37984:SF5">
    <property type="entry name" value="PROTEIN NYNRIN-LIKE"/>
    <property type="match status" value="1"/>
</dbReference>
<dbReference type="InterPro" id="IPR043502">
    <property type="entry name" value="DNA/RNA_pol_sf"/>
</dbReference>
<dbReference type="PANTHER" id="PTHR37984">
    <property type="entry name" value="PROTEIN CBG26694"/>
    <property type="match status" value="1"/>
</dbReference>
<proteinExistence type="predicted"/>
<dbReference type="InterPro" id="IPR050951">
    <property type="entry name" value="Retrovirus_Pol_polyprotein"/>
</dbReference>
<dbReference type="WBParaSite" id="SSLN_0001005101-mRNA-1">
    <property type="protein sequence ID" value="SSLN_0001005101-mRNA-1"/>
    <property type="gene ID" value="SSLN_0001005101"/>
</dbReference>
<dbReference type="InterPro" id="IPR041577">
    <property type="entry name" value="RT_RNaseH_2"/>
</dbReference>
<reference evidence="3 4" key="2">
    <citation type="submission" date="2018-11" db="EMBL/GenBank/DDBJ databases">
        <authorList>
            <consortium name="Pathogen Informatics"/>
        </authorList>
    </citation>
    <scope>NUCLEOTIDE SEQUENCE [LARGE SCALE GENOMIC DNA]</scope>
    <source>
        <strain evidence="3 4">NST_G2</strain>
    </source>
</reference>
<evidence type="ECO:0000313" key="4">
    <source>
        <dbReference type="Proteomes" id="UP000275846"/>
    </source>
</evidence>
<reference evidence="5" key="1">
    <citation type="submission" date="2016-06" db="UniProtKB">
        <authorList>
            <consortium name="WormBaseParasite"/>
        </authorList>
    </citation>
    <scope>IDENTIFICATION</scope>
</reference>
<dbReference type="Gene3D" id="3.30.70.270">
    <property type="match status" value="1"/>
</dbReference>
<organism evidence="5">
    <name type="scientific">Schistocephalus solidus</name>
    <name type="common">Tapeworm</name>
    <dbReference type="NCBI Taxonomy" id="70667"/>
    <lineage>
        <taxon>Eukaryota</taxon>
        <taxon>Metazoa</taxon>
        <taxon>Spiralia</taxon>
        <taxon>Lophotrochozoa</taxon>
        <taxon>Platyhelminthes</taxon>
        <taxon>Cestoda</taxon>
        <taxon>Eucestoda</taxon>
        <taxon>Diphyllobothriidea</taxon>
        <taxon>Diphyllobothriidae</taxon>
        <taxon>Schistocephalus</taxon>
    </lineage>
</organism>
<evidence type="ECO:0000259" key="2">
    <source>
        <dbReference type="Pfam" id="PF17919"/>
    </source>
</evidence>
<feature type="domain" description="Reverse transcriptase/retrotransposon-derived protein RNase H-like" evidence="2">
    <location>
        <begin position="96"/>
        <end position="193"/>
    </location>
</feature>
<dbReference type="SUPFAM" id="SSF56672">
    <property type="entry name" value="DNA/RNA polymerases"/>
    <property type="match status" value="1"/>
</dbReference>
<dbReference type="EMBL" id="UYSU01035398">
    <property type="protein sequence ID" value="VDL96074.1"/>
    <property type="molecule type" value="Genomic_DNA"/>
</dbReference>